<evidence type="ECO:0000313" key="3">
    <source>
        <dbReference type="Proteomes" id="UP000604825"/>
    </source>
</evidence>
<protein>
    <submittedName>
        <fullName evidence="2">Uncharacterized protein</fullName>
    </submittedName>
</protein>
<sequence>MWRGGATAASAVRTLRSRLLVDPIHHPVTSLAPIASARTSSSSSLRPLPWRTPSWKKRRRRRRLYPFRSIPDPSPTRCGTMGSATGSSRKPASDITRIGAASHGLLLLYI</sequence>
<accession>A0A811MSJ8</accession>
<dbReference type="EMBL" id="CAJGYO010000002">
    <property type="protein sequence ID" value="CAD6209774.1"/>
    <property type="molecule type" value="Genomic_DNA"/>
</dbReference>
<dbReference type="Proteomes" id="UP000604825">
    <property type="component" value="Unassembled WGS sequence"/>
</dbReference>
<feature type="region of interest" description="Disordered" evidence="1">
    <location>
        <begin position="32"/>
        <end position="51"/>
    </location>
</feature>
<feature type="compositionally biased region" description="Low complexity" evidence="1">
    <location>
        <begin position="35"/>
        <end position="51"/>
    </location>
</feature>
<reference evidence="2" key="1">
    <citation type="submission" date="2020-10" db="EMBL/GenBank/DDBJ databases">
        <authorList>
            <person name="Han B."/>
            <person name="Lu T."/>
            <person name="Zhao Q."/>
            <person name="Huang X."/>
            <person name="Zhao Y."/>
        </authorList>
    </citation>
    <scope>NUCLEOTIDE SEQUENCE</scope>
</reference>
<evidence type="ECO:0000256" key="1">
    <source>
        <dbReference type="SAM" id="MobiDB-lite"/>
    </source>
</evidence>
<name>A0A811MSJ8_9POAL</name>
<proteinExistence type="predicted"/>
<keyword evidence="3" id="KW-1185">Reference proteome</keyword>
<gene>
    <name evidence="2" type="ORF">NCGR_LOCUS5950</name>
</gene>
<organism evidence="2 3">
    <name type="scientific">Miscanthus lutarioriparius</name>
    <dbReference type="NCBI Taxonomy" id="422564"/>
    <lineage>
        <taxon>Eukaryota</taxon>
        <taxon>Viridiplantae</taxon>
        <taxon>Streptophyta</taxon>
        <taxon>Embryophyta</taxon>
        <taxon>Tracheophyta</taxon>
        <taxon>Spermatophyta</taxon>
        <taxon>Magnoliopsida</taxon>
        <taxon>Liliopsida</taxon>
        <taxon>Poales</taxon>
        <taxon>Poaceae</taxon>
        <taxon>PACMAD clade</taxon>
        <taxon>Panicoideae</taxon>
        <taxon>Andropogonodae</taxon>
        <taxon>Andropogoneae</taxon>
        <taxon>Saccharinae</taxon>
        <taxon>Miscanthus</taxon>
    </lineage>
</organism>
<feature type="region of interest" description="Disordered" evidence="1">
    <location>
        <begin position="65"/>
        <end position="94"/>
    </location>
</feature>
<comment type="caution">
    <text evidence="2">The sequence shown here is derived from an EMBL/GenBank/DDBJ whole genome shotgun (WGS) entry which is preliminary data.</text>
</comment>
<evidence type="ECO:0000313" key="2">
    <source>
        <dbReference type="EMBL" id="CAD6209774.1"/>
    </source>
</evidence>
<dbReference type="AlphaFoldDB" id="A0A811MSJ8"/>